<dbReference type="PANTHER" id="PTHR47331">
    <property type="entry name" value="PHD-TYPE DOMAIN-CONTAINING PROTEIN"/>
    <property type="match status" value="1"/>
</dbReference>
<dbReference type="AlphaFoldDB" id="A0A2G8KEK0"/>
<feature type="compositionally biased region" description="Polar residues" evidence="1">
    <location>
        <begin position="247"/>
        <end position="277"/>
    </location>
</feature>
<accession>A0A2G8KEK0</accession>
<sequence>MTVHLFGATSSPSCAGFALRKTAEDHKNAFDKDTSTAVLESFYVDDCLKSVPDAEQARRLSVKSGFQVYASRYRRFPERLGYPWRNRSFVDRIDFNPFEYSDDHKSDHEECSSIPLLAGKSNVWPDTDPSAYDTSKVKFVTQSSWFSRKHLRPIREEDIVPDSGGSGTEYCSETNRFVYPHLGSRGHSTSYIPVQNADITSNLTSDTESDGSSYIPSDDEKDNSSSISDDEPIQTRDLRQYIIADTSTNGQSDADSNCSHTTDEQSSSANDEPTPTTDHAGKKKRLKGKKVRSHSSILIKKRRMEKETSEVSSTSMTVLTSRNRKHKRVWDRHNFCIYCKKSFAKLPRHFERKR</sequence>
<evidence type="ECO:0000313" key="2">
    <source>
        <dbReference type="EMBL" id="PIK46438.1"/>
    </source>
</evidence>
<dbReference type="Proteomes" id="UP000230750">
    <property type="component" value="Unassembled WGS sequence"/>
</dbReference>
<feature type="region of interest" description="Disordered" evidence="1">
    <location>
        <begin position="247"/>
        <end position="295"/>
    </location>
</feature>
<dbReference type="EMBL" id="MRZV01000644">
    <property type="protein sequence ID" value="PIK46438.1"/>
    <property type="molecule type" value="Genomic_DNA"/>
</dbReference>
<proteinExistence type="predicted"/>
<keyword evidence="3" id="KW-1185">Reference proteome</keyword>
<evidence type="ECO:0000256" key="1">
    <source>
        <dbReference type="SAM" id="MobiDB-lite"/>
    </source>
</evidence>
<dbReference type="PANTHER" id="PTHR47331:SF1">
    <property type="entry name" value="GAG-LIKE PROTEIN"/>
    <property type="match status" value="1"/>
</dbReference>
<name>A0A2G8KEK0_STIJA</name>
<feature type="region of interest" description="Disordered" evidence="1">
    <location>
        <begin position="201"/>
        <end position="235"/>
    </location>
</feature>
<comment type="caution">
    <text evidence="2">The sequence shown here is derived from an EMBL/GenBank/DDBJ whole genome shotgun (WGS) entry which is preliminary data.</text>
</comment>
<reference evidence="2 3" key="1">
    <citation type="journal article" date="2017" name="PLoS Biol.">
        <title>The sea cucumber genome provides insights into morphological evolution and visceral regeneration.</title>
        <authorList>
            <person name="Zhang X."/>
            <person name="Sun L."/>
            <person name="Yuan J."/>
            <person name="Sun Y."/>
            <person name="Gao Y."/>
            <person name="Zhang L."/>
            <person name="Li S."/>
            <person name="Dai H."/>
            <person name="Hamel J.F."/>
            <person name="Liu C."/>
            <person name="Yu Y."/>
            <person name="Liu S."/>
            <person name="Lin W."/>
            <person name="Guo K."/>
            <person name="Jin S."/>
            <person name="Xu P."/>
            <person name="Storey K.B."/>
            <person name="Huan P."/>
            <person name="Zhang T."/>
            <person name="Zhou Y."/>
            <person name="Zhang J."/>
            <person name="Lin C."/>
            <person name="Li X."/>
            <person name="Xing L."/>
            <person name="Huo D."/>
            <person name="Sun M."/>
            <person name="Wang L."/>
            <person name="Mercier A."/>
            <person name="Li F."/>
            <person name="Yang H."/>
            <person name="Xiang J."/>
        </authorList>
    </citation>
    <scope>NUCLEOTIDE SEQUENCE [LARGE SCALE GENOMIC DNA]</scope>
    <source>
        <strain evidence="2">Shaxun</strain>
        <tissue evidence="2">Muscle</tissue>
    </source>
</reference>
<gene>
    <name evidence="2" type="ORF">BSL78_16685</name>
</gene>
<feature type="compositionally biased region" description="Polar residues" evidence="1">
    <location>
        <begin position="201"/>
        <end position="215"/>
    </location>
</feature>
<feature type="compositionally biased region" description="Basic residues" evidence="1">
    <location>
        <begin position="281"/>
        <end position="295"/>
    </location>
</feature>
<protein>
    <submittedName>
        <fullName evidence="2">Uncharacterized protein</fullName>
    </submittedName>
</protein>
<organism evidence="2 3">
    <name type="scientific">Stichopus japonicus</name>
    <name type="common">Sea cucumber</name>
    <dbReference type="NCBI Taxonomy" id="307972"/>
    <lineage>
        <taxon>Eukaryota</taxon>
        <taxon>Metazoa</taxon>
        <taxon>Echinodermata</taxon>
        <taxon>Eleutherozoa</taxon>
        <taxon>Echinozoa</taxon>
        <taxon>Holothuroidea</taxon>
        <taxon>Aspidochirotacea</taxon>
        <taxon>Aspidochirotida</taxon>
        <taxon>Stichopodidae</taxon>
        <taxon>Apostichopus</taxon>
    </lineage>
</organism>
<evidence type="ECO:0000313" key="3">
    <source>
        <dbReference type="Proteomes" id="UP000230750"/>
    </source>
</evidence>